<organism evidence="1">
    <name type="scientific">Cupriavidus taiwanensis</name>
    <dbReference type="NCBI Taxonomy" id="164546"/>
    <lineage>
        <taxon>Bacteria</taxon>
        <taxon>Pseudomonadati</taxon>
        <taxon>Pseudomonadota</taxon>
        <taxon>Betaproteobacteria</taxon>
        <taxon>Burkholderiales</taxon>
        <taxon>Burkholderiaceae</taxon>
        <taxon>Cupriavidus</taxon>
    </lineage>
</organism>
<dbReference type="AlphaFoldDB" id="A0A375C962"/>
<proteinExistence type="predicted"/>
<sequence>MPRRDRSSGSIRRLRLEPCHPRACCSGQIGSCCLLLDLLNGFPVILVVAQSDFRSLPGRYRLFSCLKRSEFNCGAFLMNFRPPSIPLGIPVHAKKPTSAHTARPKVP</sequence>
<dbReference type="EMBL" id="OFSN01000015">
    <property type="protein sequence ID" value="SOY65642.1"/>
    <property type="molecule type" value="Genomic_DNA"/>
</dbReference>
<accession>A0A375C962</accession>
<reference evidence="1" key="1">
    <citation type="submission" date="2018-01" db="EMBL/GenBank/DDBJ databases">
        <authorList>
            <person name="Clerissi C."/>
        </authorList>
    </citation>
    <scope>NUCLEOTIDE SEQUENCE</scope>
    <source>
        <strain evidence="1">Cupriavidus taiwanensis LMG 19430</strain>
    </source>
</reference>
<gene>
    <name evidence="1" type="ORF">CBM2586_B10237</name>
</gene>
<name>A0A375C962_9BURK</name>
<protein>
    <submittedName>
        <fullName evidence="1">Uncharacterized protein</fullName>
    </submittedName>
</protein>
<comment type="caution">
    <text evidence="1">The sequence shown here is derived from an EMBL/GenBank/DDBJ whole genome shotgun (WGS) entry which is preliminary data.</text>
</comment>
<dbReference type="Proteomes" id="UP000257016">
    <property type="component" value="Unassembled WGS sequence"/>
</dbReference>
<evidence type="ECO:0000313" key="1">
    <source>
        <dbReference type="EMBL" id="SOY65642.1"/>
    </source>
</evidence>